<dbReference type="EMBL" id="CM000762">
    <property type="protein sequence ID" value="OQU88103.1"/>
    <property type="molecule type" value="Genomic_DNA"/>
</dbReference>
<dbReference type="Proteomes" id="UP000000768">
    <property type="component" value="Chromosome 3"/>
</dbReference>
<dbReference type="Gramene" id="OQU88103">
    <property type="protein sequence ID" value="OQU88103"/>
    <property type="gene ID" value="SORBI_3003G402550"/>
</dbReference>
<dbReference type="AlphaFoldDB" id="A0A1W0W171"/>
<organism evidence="1 2">
    <name type="scientific">Sorghum bicolor</name>
    <name type="common">Sorghum</name>
    <name type="synonym">Sorghum vulgare</name>
    <dbReference type="NCBI Taxonomy" id="4558"/>
    <lineage>
        <taxon>Eukaryota</taxon>
        <taxon>Viridiplantae</taxon>
        <taxon>Streptophyta</taxon>
        <taxon>Embryophyta</taxon>
        <taxon>Tracheophyta</taxon>
        <taxon>Spermatophyta</taxon>
        <taxon>Magnoliopsida</taxon>
        <taxon>Liliopsida</taxon>
        <taxon>Poales</taxon>
        <taxon>Poaceae</taxon>
        <taxon>PACMAD clade</taxon>
        <taxon>Panicoideae</taxon>
        <taxon>Andropogonodae</taxon>
        <taxon>Andropogoneae</taxon>
        <taxon>Sorghinae</taxon>
        <taxon>Sorghum</taxon>
    </lineage>
</organism>
<evidence type="ECO:0000313" key="2">
    <source>
        <dbReference type="Proteomes" id="UP000000768"/>
    </source>
</evidence>
<name>A0A1W0W171_SORBI</name>
<dbReference type="InParanoid" id="A0A1W0W171"/>
<proteinExistence type="predicted"/>
<reference evidence="2" key="2">
    <citation type="journal article" date="2018" name="Plant J.">
        <title>The Sorghum bicolor reference genome: improved assembly, gene annotations, a transcriptome atlas, and signatures of genome organization.</title>
        <authorList>
            <person name="McCormick R.F."/>
            <person name="Truong S.K."/>
            <person name="Sreedasyam A."/>
            <person name="Jenkins J."/>
            <person name="Shu S."/>
            <person name="Sims D."/>
            <person name="Kennedy M."/>
            <person name="Amirebrahimi M."/>
            <person name="Weers B.D."/>
            <person name="McKinley B."/>
            <person name="Mattison A."/>
            <person name="Morishige D.T."/>
            <person name="Grimwood J."/>
            <person name="Schmutz J."/>
            <person name="Mullet J.E."/>
        </authorList>
    </citation>
    <scope>NUCLEOTIDE SEQUENCE [LARGE SCALE GENOMIC DNA]</scope>
    <source>
        <strain evidence="2">cv. BTx623</strain>
    </source>
</reference>
<sequence>MEVNDQLCREQLIWGCKEILETDAIMLVQTVQSGDFDRCSAGSSGAQRFASICFLCCSSYTHM</sequence>
<keyword evidence="2" id="KW-1185">Reference proteome</keyword>
<evidence type="ECO:0000313" key="1">
    <source>
        <dbReference type="EMBL" id="OQU88103.1"/>
    </source>
</evidence>
<accession>A0A1W0W171</accession>
<protein>
    <submittedName>
        <fullName evidence="1">Uncharacterized protein</fullName>
    </submittedName>
</protein>
<gene>
    <name evidence="1" type="ORF">SORBI_3003G402550</name>
</gene>
<reference evidence="1 2" key="1">
    <citation type="journal article" date="2009" name="Nature">
        <title>The Sorghum bicolor genome and the diversification of grasses.</title>
        <authorList>
            <person name="Paterson A.H."/>
            <person name="Bowers J.E."/>
            <person name="Bruggmann R."/>
            <person name="Dubchak I."/>
            <person name="Grimwood J."/>
            <person name="Gundlach H."/>
            <person name="Haberer G."/>
            <person name="Hellsten U."/>
            <person name="Mitros T."/>
            <person name="Poliakov A."/>
            <person name="Schmutz J."/>
            <person name="Spannagl M."/>
            <person name="Tang H."/>
            <person name="Wang X."/>
            <person name="Wicker T."/>
            <person name="Bharti A.K."/>
            <person name="Chapman J."/>
            <person name="Feltus F.A."/>
            <person name="Gowik U."/>
            <person name="Grigoriev I.V."/>
            <person name="Lyons E."/>
            <person name="Maher C.A."/>
            <person name="Martis M."/>
            <person name="Narechania A."/>
            <person name="Otillar R.P."/>
            <person name="Penning B.W."/>
            <person name="Salamov A.A."/>
            <person name="Wang Y."/>
            <person name="Zhang L."/>
            <person name="Carpita N.C."/>
            <person name="Freeling M."/>
            <person name="Gingle A.R."/>
            <person name="Hash C.T."/>
            <person name="Keller B."/>
            <person name="Klein P."/>
            <person name="Kresovich S."/>
            <person name="McCann M.C."/>
            <person name="Ming R."/>
            <person name="Peterson D.G."/>
            <person name="Mehboob-ur-Rahman"/>
            <person name="Ware D."/>
            <person name="Westhoff P."/>
            <person name="Mayer K.F."/>
            <person name="Messing J."/>
            <person name="Rokhsar D.S."/>
        </authorList>
    </citation>
    <scope>NUCLEOTIDE SEQUENCE [LARGE SCALE GENOMIC DNA]</scope>
    <source>
        <strain evidence="2">cv. BTx623</strain>
    </source>
</reference>